<dbReference type="EMBL" id="KU686210">
    <property type="protein sequence ID" value="AOV61495.1"/>
    <property type="molecule type" value="Genomic_DNA"/>
</dbReference>
<evidence type="ECO:0000313" key="1">
    <source>
        <dbReference type="EMBL" id="AOV61495.1"/>
    </source>
</evidence>
<dbReference type="RefSeq" id="YP_009325011.1">
    <property type="nucleotide sequence ID" value="NC_031944.1"/>
</dbReference>
<name>A0A1D8KS42_9CAUD</name>
<keyword evidence="2" id="KW-1185">Reference proteome</keyword>
<dbReference type="Proteomes" id="UP000204364">
    <property type="component" value="Segment"/>
</dbReference>
<dbReference type="GeneID" id="30309975"/>
<organism evidence="1 2">
    <name type="scientific">Synechococcus phage S-WAM1</name>
    <dbReference type="NCBI Taxonomy" id="1815521"/>
    <lineage>
        <taxon>Viruses</taxon>
        <taxon>Duplodnaviria</taxon>
        <taxon>Heunggongvirae</taxon>
        <taxon>Uroviricota</taxon>
        <taxon>Caudoviricetes</taxon>
        <taxon>Pantevenvirales</taxon>
        <taxon>Kyanoviridae</taxon>
        <taxon>Sokavirus</taxon>
        <taxon>Sokavirus swam1</taxon>
    </lineage>
</organism>
<proteinExistence type="predicted"/>
<evidence type="ECO:0000313" key="2">
    <source>
        <dbReference type="Proteomes" id="UP000204364"/>
    </source>
</evidence>
<accession>A0A1D8KS42</accession>
<dbReference type="OrthoDB" id="25216at10239"/>
<reference evidence="1 2" key="1">
    <citation type="journal article" date="2016" name="Virology">
        <title>The genomic content and context of auxiliary metabolic genes in marine cyanomyoviruses.</title>
        <authorList>
            <person name="Crummett L.T."/>
            <person name="Puxty R.J."/>
            <person name="Weihe C."/>
            <person name="Marston M.F."/>
            <person name="Martiny J.B."/>
        </authorList>
    </citation>
    <scope>NUCLEOTIDE SEQUENCE [LARGE SCALE GENOMIC DNA]</scope>
    <source>
        <strain evidence="1">0810PA09</strain>
    </source>
</reference>
<dbReference type="KEGG" id="vg:30309975"/>
<gene>
    <name evidence="1" type="ORF">P090810_022</name>
</gene>
<protein>
    <submittedName>
        <fullName evidence="1">Uncharacterized protein</fullName>
    </submittedName>
</protein>
<sequence length="67" mass="7747">MIGGLPFTFDDEGFDVTDPDVVAAANCNPHFKMEDLYRWSSYLIEEECHPILFDMSELIENYQDVPD</sequence>